<dbReference type="Pfam" id="PF00069">
    <property type="entry name" value="Pkinase"/>
    <property type="match status" value="1"/>
</dbReference>
<comment type="caution">
    <text evidence="15">The sequence shown here is derived from an EMBL/GenBank/DDBJ whole genome shotgun (WGS) entry which is preliminary data.</text>
</comment>
<evidence type="ECO:0000256" key="4">
    <source>
        <dbReference type="ARBA" id="ARBA00022741"/>
    </source>
</evidence>
<evidence type="ECO:0000256" key="7">
    <source>
        <dbReference type="ARBA" id="ARBA00023137"/>
    </source>
</evidence>
<dbReference type="GO" id="GO:0004713">
    <property type="term" value="F:protein tyrosine kinase activity"/>
    <property type="evidence" value="ECO:0007669"/>
    <property type="project" value="UniProtKB-KW"/>
</dbReference>
<dbReference type="GO" id="GO:0004674">
    <property type="term" value="F:protein serine/threonine kinase activity"/>
    <property type="evidence" value="ECO:0007669"/>
    <property type="project" value="UniProtKB-KW"/>
</dbReference>
<dbReference type="SMART" id="SM00220">
    <property type="entry name" value="S_TKc"/>
    <property type="match status" value="1"/>
</dbReference>
<comment type="catalytic activity">
    <reaction evidence="11">
        <text>L-threonyl-[protein] + ATP = O-phospho-L-threonyl-[protein] + ADP + H(+)</text>
        <dbReference type="Rhea" id="RHEA:46608"/>
        <dbReference type="Rhea" id="RHEA-COMP:11060"/>
        <dbReference type="Rhea" id="RHEA-COMP:11605"/>
        <dbReference type="ChEBI" id="CHEBI:15378"/>
        <dbReference type="ChEBI" id="CHEBI:30013"/>
        <dbReference type="ChEBI" id="CHEBI:30616"/>
        <dbReference type="ChEBI" id="CHEBI:61977"/>
        <dbReference type="ChEBI" id="CHEBI:456216"/>
        <dbReference type="EC" id="2.7.12.2"/>
    </reaction>
</comment>
<dbReference type="Gene3D" id="3.30.200.20">
    <property type="entry name" value="Phosphorylase Kinase, domain 1"/>
    <property type="match status" value="1"/>
</dbReference>
<evidence type="ECO:0000313" key="17">
    <source>
        <dbReference type="Proteomes" id="UP000663823"/>
    </source>
</evidence>
<evidence type="ECO:0000256" key="12">
    <source>
        <dbReference type="ARBA" id="ARBA00051693"/>
    </source>
</evidence>
<feature type="domain" description="Protein kinase" evidence="14">
    <location>
        <begin position="122"/>
        <end position="382"/>
    </location>
</feature>
<keyword evidence="5" id="KW-0418">Kinase</keyword>
<dbReference type="SUPFAM" id="SSF56112">
    <property type="entry name" value="Protein kinase-like (PK-like)"/>
    <property type="match status" value="1"/>
</dbReference>
<dbReference type="FunFam" id="1.10.510.10:FF:000432">
    <property type="entry name" value="mitogen-activated protein kinase kinase 3"/>
    <property type="match status" value="1"/>
</dbReference>
<dbReference type="Gene3D" id="1.10.510.10">
    <property type="entry name" value="Transferase(Phosphotransferase) domain 1"/>
    <property type="match status" value="1"/>
</dbReference>
<gene>
    <name evidence="16" type="ORF">FNK824_LOCUS15910</name>
    <name evidence="15" type="ORF">OTI717_LOCUS16070</name>
</gene>
<evidence type="ECO:0000256" key="5">
    <source>
        <dbReference type="ARBA" id="ARBA00022777"/>
    </source>
</evidence>
<dbReference type="Proteomes" id="UP000663823">
    <property type="component" value="Unassembled WGS sequence"/>
</dbReference>
<reference evidence="15" key="1">
    <citation type="submission" date="2021-02" db="EMBL/GenBank/DDBJ databases">
        <authorList>
            <person name="Nowell W R."/>
        </authorList>
    </citation>
    <scope>NUCLEOTIDE SEQUENCE</scope>
</reference>
<dbReference type="EC" id="2.7.12.2" evidence="9"/>
<organism evidence="15 17">
    <name type="scientific">Rotaria sordida</name>
    <dbReference type="NCBI Taxonomy" id="392033"/>
    <lineage>
        <taxon>Eukaryota</taxon>
        <taxon>Metazoa</taxon>
        <taxon>Spiralia</taxon>
        <taxon>Gnathifera</taxon>
        <taxon>Rotifera</taxon>
        <taxon>Eurotatoria</taxon>
        <taxon>Bdelloidea</taxon>
        <taxon>Philodinida</taxon>
        <taxon>Philodinidae</taxon>
        <taxon>Rotaria</taxon>
    </lineage>
</organism>
<protein>
    <recommendedName>
        <fullName evidence="9">mitogen-activated protein kinase kinase</fullName>
        <ecNumber evidence="9">2.7.12.2</ecNumber>
    </recommendedName>
</protein>
<evidence type="ECO:0000256" key="13">
    <source>
        <dbReference type="SAM" id="MobiDB-lite"/>
    </source>
</evidence>
<evidence type="ECO:0000256" key="11">
    <source>
        <dbReference type="ARBA" id="ARBA00049299"/>
    </source>
</evidence>
<dbReference type="EMBL" id="CAJOBE010002355">
    <property type="protein sequence ID" value="CAF3816761.1"/>
    <property type="molecule type" value="Genomic_DNA"/>
</dbReference>
<dbReference type="FunFam" id="3.30.200.20:FF:000040">
    <property type="entry name" value="Dual specificity mitogen-activated protein kinase kinase"/>
    <property type="match status" value="1"/>
</dbReference>
<dbReference type="PROSITE" id="PS50011">
    <property type="entry name" value="PROTEIN_KINASE_DOM"/>
    <property type="match status" value="1"/>
</dbReference>
<evidence type="ECO:0000256" key="3">
    <source>
        <dbReference type="ARBA" id="ARBA00022679"/>
    </source>
</evidence>
<dbReference type="InterPro" id="IPR011009">
    <property type="entry name" value="Kinase-like_dom_sf"/>
</dbReference>
<dbReference type="PROSITE" id="PS00108">
    <property type="entry name" value="PROTEIN_KINASE_ST"/>
    <property type="match status" value="1"/>
</dbReference>
<keyword evidence="1" id="KW-0723">Serine/threonine-protein kinase</keyword>
<evidence type="ECO:0000256" key="2">
    <source>
        <dbReference type="ARBA" id="ARBA00022553"/>
    </source>
</evidence>
<comment type="similarity">
    <text evidence="8">Belongs to the protein kinase superfamily. STE Ser/Thr protein kinase family. MAP kinase kinase subfamily.</text>
</comment>
<evidence type="ECO:0000256" key="9">
    <source>
        <dbReference type="ARBA" id="ARBA00038999"/>
    </source>
</evidence>
<dbReference type="InterPro" id="IPR000719">
    <property type="entry name" value="Prot_kinase_dom"/>
</dbReference>
<dbReference type="PANTHER" id="PTHR47238:SF2">
    <property type="entry name" value="DUAL SPECIFICITY MITOGEN-ACTIVATED PROTEIN KINASE KINASE HEMIPTEROUS"/>
    <property type="match status" value="1"/>
</dbReference>
<dbReference type="PANTHER" id="PTHR47238">
    <property type="entry name" value="MITOGEN-ACTIVATED PROTEIN KINASE KINASE 5"/>
    <property type="match status" value="1"/>
</dbReference>
<dbReference type="GO" id="GO:0006950">
    <property type="term" value="P:response to stress"/>
    <property type="evidence" value="ECO:0007669"/>
    <property type="project" value="UniProtKB-ARBA"/>
</dbReference>
<evidence type="ECO:0000259" key="14">
    <source>
        <dbReference type="PROSITE" id="PS50011"/>
    </source>
</evidence>
<evidence type="ECO:0000313" key="15">
    <source>
        <dbReference type="EMBL" id="CAF3760128.1"/>
    </source>
</evidence>
<feature type="region of interest" description="Disordered" evidence="13">
    <location>
        <begin position="1"/>
        <end position="20"/>
    </location>
</feature>
<evidence type="ECO:0000313" key="16">
    <source>
        <dbReference type="EMBL" id="CAF3816761.1"/>
    </source>
</evidence>
<keyword evidence="2" id="KW-0597">Phosphoprotein</keyword>
<evidence type="ECO:0000256" key="1">
    <source>
        <dbReference type="ARBA" id="ARBA00022527"/>
    </source>
</evidence>
<keyword evidence="7" id="KW-0829">Tyrosine-protein kinase</keyword>
<evidence type="ECO:0000256" key="10">
    <source>
        <dbReference type="ARBA" id="ARBA00049014"/>
    </source>
</evidence>
<proteinExistence type="inferred from homology"/>
<keyword evidence="6" id="KW-0067">ATP-binding</keyword>
<dbReference type="GO" id="GO:0004708">
    <property type="term" value="F:MAP kinase kinase activity"/>
    <property type="evidence" value="ECO:0007669"/>
    <property type="project" value="UniProtKB-EC"/>
</dbReference>
<name>A0A818YU60_9BILA</name>
<dbReference type="Proteomes" id="UP000663874">
    <property type="component" value="Unassembled WGS sequence"/>
</dbReference>
<comment type="catalytic activity">
    <reaction evidence="12">
        <text>L-tyrosyl-[protein] + ATP = O-phospho-L-tyrosyl-[protein] + ADP + H(+)</text>
        <dbReference type="Rhea" id="RHEA:10596"/>
        <dbReference type="Rhea" id="RHEA-COMP:10136"/>
        <dbReference type="Rhea" id="RHEA-COMP:20101"/>
        <dbReference type="ChEBI" id="CHEBI:15378"/>
        <dbReference type="ChEBI" id="CHEBI:30616"/>
        <dbReference type="ChEBI" id="CHEBI:46858"/>
        <dbReference type="ChEBI" id="CHEBI:61978"/>
        <dbReference type="ChEBI" id="CHEBI:456216"/>
        <dbReference type="EC" id="2.7.12.2"/>
    </reaction>
</comment>
<dbReference type="EMBL" id="CAJOAX010001966">
    <property type="protein sequence ID" value="CAF3760128.1"/>
    <property type="molecule type" value="Genomic_DNA"/>
</dbReference>
<evidence type="ECO:0000256" key="8">
    <source>
        <dbReference type="ARBA" id="ARBA00038035"/>
    </source>
</evidence>
<feature type="region of interest" description="Disordered" evidence="13">
    <location>
        <begin position="44"/>
        <end position="77"/>
    </location>
</feature>
<dbReference type="GO" id="GO:0005524">
    <property type="term" value="F:ATP binding"/>
    <property type="evidence" value="ECO:0007669"/>
    <property type="project" value="UniProtKB-KW"/>
</dbReference>
<comment type="catalytic activity">
    <reaction evidence="10">
        <text>L-seryl-[protein] + ATP = O-phospho-L-seryl-[protein] + ADP + H(+)</text>
        <dbReference type="Rhea" id="RHEA:17989"/>
        <dbReference type="Rhea" id="RHEA-COMP:9863"/>
        <dbReference type="Rhea" id="RHEA-COMP:11604"/>
        <dbReference type="ChEBI" id="CHEBI:15378"/>
        <dbReference type="ChEBI" id="CHEBI:29999"/>
        <dbReference type="ChEBI" id="CHEBI:30616"/>
        <dbReference type="ChEBI" id="CHEBI:83421"/>
        <dbReference type="ChEBI" id="CHEBI:456216"/>
        <dbReference type="EC" id="2.7.12.2"/>
    </reaction>
</comment>
<sequence length="408" mass="45634">MQLSPPPPSSSSTTTTESDYVGISNLSNQIESLRVKLTPIIGNSLSPNQHRNLGTKQSKPIPTSLGNSPSTRKGVTNLPISSVQSSVDLTSELTRAKYQEVLQNSGLFRFDGEEKFIEQKDFVKDYLLGSGSCGSVFKMEHKPTKTILAAKVMPRTASDEENKRIIMDLDVLVKSYNFPYIVCCLGYFIRQTEVWICMELMASCFDKLLKLIRQPIPESILGKLTVSTVTALSYLKEKHGIIHRDVKPSNILIDEQGNIKLCDFGISGVLIDSRAKSRNAGCAAYMSPERIEPSNQEKPNYDIRADIWSLGISLIELATNAHPYSNCENDFGVMARIVTEDSPQLPTHLTFSDNFQSFVDICLIKDYQQRPKYGPLMLHSFFIQSREQSVDVAGWYRDVTTAAIEKQQ</sequence>
<keyword evidence="4" id="KW-0547">Nucleotide-binding</keyword>
<accession>A0A818YU60</accession>
<dbReference type="InterPro" id="IPR052468">
    <property type="entry name" value="Dual_spec_MAPK_kinase"/>
</dbReference>
<dbReference type="AlphaFoldDB" id="A0A818YU60"/>
<dbReference type="InterPro" id="IPR008271">
    <property type="entry name" value="Ser/Thr_kinase_AS"/>
</dbReference>
<keyword evidence="3" id="KW-0808">Transferase</keyword>
<evidence type="ECO:0000256" key="6">
    <source>
        <dbReference type="ARBA" id="ARBA00022840"/>
    </source>
</evidence>